<keyword evidence="2" id="KW-1185">Reference proteome</keyword>
<dbReference type="WBParaSite" id="Minc3s01782g26274">
    <property type="protein sequence ID" value="Minc3s01782g26274"/>
    <property type="gene ID" value="Minc3s01782g26274"/>
</dbReference>
<protein>
    <submittedName>
        <fullName evidence="3">Candidate secreted effector</fullName>
    </submittedName>
</protein>
<proteinExistence type="predicted"/>
<evidence type="ECO:0000256" key="1">
    <source>
        <dbReference type="SAM" id="MobiDB-lite"/>
    </source>
</evidence>
<name>A0A914MFE0_MELIC</name>
<sequence>MRNEESAKRPTSSLPGKNCSTTSLNSAKSSRNADGHRWDESTTPVNANSA</sequence>
<dbReference type="AlphaFoldDB" id="A0A914MFE0"/>
<dbReference type="Proteomes" id="UP000887563">
    <property type="component" value="Unplaced"/>
</dbReference>
<feature type="compositionally biased region" description="Polar residues" evidence="1">
    <location>
        <begin position="41"/>
        <end position="50"/>
    </location>
</feature>
<feature type="region of interest" description="Disordered" evidence="1">
    <location>
        <begin position="1"/>
        <end position="50"/>
    </location>
</feature>
<accession>A0A914MFE0</accession>
<feature type="compositionally biased region" description="Polar residues" evidence="1">
    <location>
        <begin position="9"/>
        <end position="30"/>
    </location>
</feature>
<evidence type="ECO:0000313" key="3">
    <source>
        <dbReference type="WBParaSite" id="Minc3s01782g26274"/>
    </source>
</evidence>
<feature type="compositionally biased region" description="Basic and acidic residues" evidence="1">
    <location>
        <begin position="31"/>
        <end position="40"/>
    </location>
</feature>
<organism evidence="2 3">
    <name type="scientific">Meloidogyne incognita</name>
    <name type="common">Southern root-knot nematode worm</name>
    <name type="synonym">Oxyuris incognita</name>
    <dbReference type="NCBI Taxonomy" id="6306"/>
    <lineage>
        <taxon>Eukaryota</taxon>
        <taxon>Metazoa</taxon>
        <taxon>Ecdysozoa</taxon>
        <taxon>Nematoda</taxon>
        <taxon>Chromadorea</taxon>
        <taxon>Rhabditida</taxon>
        <taxon>Tylenchina</taxon>
        <taxon>Tylenchomorpha</taxon>
        <taxon>Tylenchoidea</taxon>
        <taxon>Meloidogynidae</taxon>
        <taxon>Meloidogyninae</taxon>
        <taxon>Meloidogyne</taxon>
        <taxon>Meloidogyne incognita group</taxon>
    </lineage>
</organism>
<reference evidence="3" key="1">
    <citation type="submission" date="2022-11" db="UniProtKB">
        <authorList>
            <consortium name="WormBaseParasite"/>
        </authorList>
    </citation>
    <scope>IDENTIFICATION</scope>
</reference>
<evidence type="ECO:0000313" key="2">
    <source>
        <dbReference type="Proteomes" id="UP000887563"/>
    </source>
</evidence>